<keyword evidence="1 3" id="KW-0436">Ligase</keyword>
<dbReference type="PANTHER" id="PTHR37825">
    <property type="entry name" value="TRNA(MET) CYTIDINE ACETATE LIGASE"/>
    <property type="match status" value="1"/>
</dbReference>
<dbReference type="HAMAP" id="MF_01539">
    <property type="entry name" value="TmcAL"/>
    <property type="match status" value="1"/>
</dbReference>
<feature type="binding site" evidence="3">
    <location>
        <position position="153"/>
    </location>
    <ligand>
        <name>ATP</name>
        <dbReference type="ChEBI" id="CHEBI:30616"/>
    </ligand>
</feature>
<dbReference type="EC" id="6.3.4.-" evidence="3"/>
<protein>
    <recommendedName>
        <fullName evidence="3">tRNA(Met) cytidine acetate ligase</fullName>
        <ecNumber evidence="3">6.3.4.-</ecNumber>
    </recommendedName>
</protein>
<evidence type="ECO:0000256" key="3">
    <source>
        <dbReference type="HAMAP-Rule" id="MF_01539"/>
    </source>
</evidence>
<evidence type="ECO:0000313" key="5">
    <source>
        <dbReference type="Proteomes" id="UP001595987"/>
    </source>
</evidence>
<dbReference type="InterPro" id="IPR008513">
    <property type="entry name" value="tRNA(Met)_cyd_acetate_ligase"/>
</dbReference>
<dbReference type="InterPro" id="IPR014729">
    <property type="entry name" value="Rossmann-like_a/b/a_fold"/>
</dbReference>
<comment type="caution">
    <text evidence="4">The sequence shown here is derived from an EMBL/GenBank/DDBJ whole genome shotgun (WGS) entry which is preliminary data.</text>
</comment>
<name>A0ABV9JEZ4_9LACT</name>
<dbReference type="Proteomes" id="UP001595987">
    <property type="component" value="Unassembled WGS sequence"/>
</dbReference>
<comment type="subcellular location">
    <subcellularLocation>
        <location evidence="3">Cytoplasm</location>
    </subcellularLocation>
</comment>
<keyword evidence="5" id="KW-1185">Reference proteome</keyword>
<keyword evidence="3" id="KW-0694">RNA-binding</keyword>
<keyword evidence="3" id="KW-0067">ATP-binding</keyword>
<dbReference type="SUPFAM" id="SSF52374">
    <property type="entry name" value="Nucleotidylyl transferase"/>
    <property type="match status" value="1"/>
</dbReference>
<feature type="binding site" evidence="3">
    <location>
        <begin position="8"/>
        <end position="21"/>
    </location>
    <ligand>
        <name>ATP</name>
        <dbReference type="ChEBI" id="CHEBI:30616"/>
    </ligand>
</feature>
<dbReference type="PANTHER" id="PTHR37825:SF1">
    <property type="entry name" value="TRNA(MET) CYTIDINE ACETATE LIGASE"/>
    <property type="match status" value="1"/>
</dbReference>
<accession>A0ABV9JEZ4</accession>
<keyword evidence="3" id="KW-0820">tRNA-binding</keyword>
<dbReference type="Gene3D" id="3.40.50.620">
    <property type="entry name" value="HUPs"/>
    <property type="match status" value="1"/>
</dbReference>
<evidence type="ECO:0000256" key="2">
    <source>
        <dbReference type="ARBA" id="ARBA00022694"/>
    </source>
</evidence>
<organism evidence="4 5">
    <name type="scientific">Lactococcus nasutitermitis</name>
    <dbReference type="NCBI Taxonomy" id="1652957"/>
    <lineage>
        <taxon>Bacteria</taxon>
        <taxon>Bacillati</taxon>
        <taxon>Bacillota</taxon>
        <taxon>Bacilli</taxon>
        <taxon>Lactobacillales</taxon>
        <taxon>Streptococcaceae</taxon>
        <taxon>Lactococcus</taxon>
    </lineage>
</organism>
<sequence length="372" mass="42220">MSEITGIIAEFNPFHNGHKRLLDVASGLKIVAMSGNWMQRGEPAIFDKWTRAEMALKNGADLVVELPVTVSVQSADFFAQGAVAILSELGIDTLLFGSESTTDYNKIAELYAARKQDMDDFVKNLPDNVSYPEKTQQMWQHFSSVKFDGNMPNHVLALAYAKASFDKSVKLQTLQRIGDFHSAELTGQFASATALRQFLTSRSNEPKTFLTELSKIKKVIPSNLTDLYKSPQASWHQLFPLLQYKIISSDLTNIFQVNEELQNRLKIAIKTATTFDELLEQVHTKRYTKARVRRLLTYILLNISRDFTLPEKIHVLGFTKKGQAHLKKFSEKTIVRIGQTAWDSTTQRADTIYRLANPQIPEQNYGRKPIIF</sequence>
<comment type="catalytic activity">
    <reaction evidence="3">
        <text>cytidine(34) in elongator tRNA(Met) + acetate + ATP = N(4)-acetylcytidine(34) in elongator tRNA(Met) + AMP + diphosphate</text>
        <dbReference type="Rhea" id="RHEA:58144"/>
        <dbReference type="Rhea" id="RHEA-COMP:10693"/>
        <dbReference type="Rhea" id="RHEA-COMP:10694"/>
        <dbReference type="ChEBI" id="CHEBI:30089"/>
        <dbReference type="ChEBI" id="CHEBI:30616"/>
        <dbReference type="ChEBI" id="CHEBI:33019"/>
        <dbReference type="ChEBI" id="CHEBI:74900"/>
        <dbReference type="ChEBI" id="CHEBI:82748"/>
        <dbReference type="ChEBI" id="CHEBI:456215"/>
    </reaction>
</comment>
<keyword evidence="2 3" id="KW-0819">tRNA processing</keyword>
<dbReference type="NCBIfam" id="NF010191">
    <property type="entry name" value="PRK13670.1"/>
    <property type="match status" value="1"/>
</dbReference>
<comment type="function">
    <text evidence="3">Catalyzes the formation of N(4)-acetylcytidine (ac(4)C) at the wobble position of elongator tRNA(Met), using acetate and ATP as substrates. First activates an acetate ion to form acetyladenylate (Ac-AMP) and then transfers the acetyl group to tRNA to form ac(4)C34.</text>
</comment>
<keyword evidence="3" id="KW-0963">Cytoplasm</keyword>
<dbReference type="Pfam" id="PF05636">
    <property type="entry name" value="HIGH_NTase1"/>
    <property type="match status" value="1"/>
</dbReference>
<dbReference type="RefSeq" id="WP_213536802.1">
    <property type="nucleotide sequence ID" value="NZ_BOVQ01000009.1"/>
</dbReference>
<feature type="binding site" evidence="3">
    <location>
        <position position="97"/>
    </location>
    <ligand>
        <name>ATP</name>
        <dbReference type="ChEBI" id="CHEBI:30616"/>
    </ligand>
</feature>
<proteinExistence type="inferred from homology"/>
<keyword evidence="3" id="KW-0547">Nucleotide-binding</keyword>
<gene>
    <name evidence="3" type="primary">tmcAL</name>
    <name evidence="4" type="ORF">ACFO26_09145</name>
</gene>
<feature type="binding site" evidence="3">
    <location>
        <begin position="176"/>
        <end position="177"/>
    </location>
    <ligand>
        <name>ATP</name>
        <dbReference type="ChEBI" id="CHEBI:30616"/>
    </ligand>
</feature>
<reference evidence="5" key="1">
    <citation type="journal article" date="2019" name="Int. J. Syst. Evol. Microbiol.">
        <title>The Global Catalogue of Microorganisms (GCM) 10K type strain sequencing project: providing services to taxonomists for standard genome sequencing and annotation.</title>
        <authorList>
            <consortium name="The Broad Institute Genomics Platform"/>
            <consortium name="The Broad Institute Genome Sequencing Center for Infectious Disease"/>
            <person name="Wu L."/>
            <person name="Ma J."/>
        </authorList>
    </citation>
    <scope>NUCLEOTIDE SEQUENCE [LARGE SCALE GENOMIC DNA]</scope>
    <source>
        <strain evidence="5">CCUG 63287</strain>
    </source>
</reference>
<comment type="similarity">
    <text evidence="3">Belongs to the TmcAL family.</text>
</comment>
<evidence type="ECO:0000313" key="4">
    <source>
        <dbReference type="EMBL" id="MFC4653073.1"/>
    </source>
</evidence>
<dbReference type="EMBL" id="JBHSGD010000007">
    <property type="protein sequence ID" value="MFC4653073.1"/>
    <property type="molecule type" value="Genomic_DNA"/>
</dbReference>
<evidence type="ECO:0000256" key="1">
    <source>
        <dbReference type="ARBA" id="ARBA00022598"/>
    </source>
</evidence>